<organism evidence="6 7">
    <name type="scientific">Smittium megazygosporum</name>
    <dbReference type="NCBI Taxonomy" id="133381"/>
    <lineage>
        <taxon>Eukaryota</taxon>
        <taxon>Fungi</taxon>
        <taxon>Fungi incertae sedis</taxon>
        <taxon>Zoopagomycota</taxon>
        <taxon>Kickxellomycotina</taxon>
        <taxon>Harpellomycetes</taxon>
        <taxon>Harpellales</taxon>
        <taxon>Legeriomycetaceae</taxon>
        <taxon>Smittium</taxon>
    </lineage>
</organism>
<evidence type="ECO:0000256" key="5">
    <source>
        <dbReference type="SAM" id="Phobius"/>
    </source>
</evidence>
<feature type="repeat" description="TPR" evidence="3">
    <location>
        <begin position="543"/>
        <end position="576"/>
    </location>
</feature>
<keyword evidence="5" id="KW-1133">Transmembrane helix</keyword>
<evidence type="ECO:0000256" key="3">
    <source>
        <dbReference type="PROSITE-ProRule" id="PRU00339"/>
    </source>
</evidence>
<dbReference type="Proteomes" id="UP000245609">
    <property type="component" value="Unassembled WGS sequence"/>
</dbReference>
<feature type="region of interest" description="Disordered" evidence="4">
    <location>
        <begin position="467"/>
        <end position="486"/>
    </location>
</feature>
<dbReference type="EMBL" id="MBFS01000052">
    <property type="protein sequence ID" value="PVV05002.1"/>
    <property type="molecule type" value="Genomic_DNA"/>
</dbReference>
<feature type="transmembrane region" description="Helical" evidence="5">
    <location>
        <begin position="87"/>
        <end position="109"/>
    </location>
</feature>
<reference evidence="6 7" key="1">
    <citation type="journal article" date="2018" name="MBio">
        <title>Comparative Genomics Reveals the Core Gene Toolbox for the Fungus-Insect Symbiosis.</title>
        <authorList>
            <person name="Wang Y."/>
            <person name="Stata M."/>
            <person name="Wang W."/>
            <person name="Stajich J.E."/>
            <person name="White M.M."/>
            <person name="Moncalvo J.M."/>
        </authorList>
    </citation>
    <scope>NUCLEOTIDE SEQUENCE [LARGE SCALE GENOMIC DNA]</scope>
    <source>
        <strain evidence="6 7">SC-DP-2</strain>
    </source>
</reference>
<dbReference type="PROSITE" id="PS50005">
    <property type="entry name" value="TPR"/>
    <property type="match status" value="1"/>
</dbReference>
<evidence type="ECO:0000256" key="1">
    <source>
        <dbReference type="ARBA" id="ARBA00022737"/>
    </source>
</evidence>
<dbReference type="InterPro" id="IPR019734">
    <property type="entry name" value="TPR_rpt"/>
</dbReference>
<dbReference type="Gene3D" id="1.25.40.10">
    <property type="entry name" value="Tetratricopeptide repeat domain"/>
    <property type="match status" value="2"/>
</dbReference>
<dbReference type="InterPro" id="IPR011990">
    <property type="entry name" value="TPR-like_helical_dom_sf"/>
</dbReference>
<accession>A0A2T9ZKB8</accession>
<evidence type="ECO:0000313" key="7">
    <source>
        <dbReference type="Proteomes" id="UP000245609"/>
    </source>
</evidence>
<proteinExistence type="predicted"/>
<gene>
    <name evidence="6" type="ORF">BB560_000485</name>
</gene>
<keyword evidence="5" id="KW-0812">Transmembrane</keyword>
<feature type="compositionally biased region" description="Low complexity" evidence="4">
    <location>
        <begin position="473"/>
        <end position="485"/>
    </location>
</feature>
<comment type="caution">
    <text evidence="6">The sequence shown here is derived from an EMBL/GenBank/DDBJ whole genome shotgun (WGS) entry which is preliminary data.</text>
</comment>
<dbReference type="OrthoDB" id="10050400at2759"/>
<dbReference type="SMART" id="SM00028">
    <property type="entry name" value="TPR"/>
    <property type="match status" value="4"/>
</dbReference>
<sequence length="598" mass="68889">MIRVPLGIKSFFRAQFPSKFQHSIKRTNILGDFRRNLSQASVGRKINPRKLLANAGYSDIKKRFISLKLSDPFSAEKINRATPLLRVVLVVCATSFVTLVFFFSSHHWFIEYFVEPTSLDLDEETRNLLHFYAYRKKMYPAPRVAEKYILKAIQNLKEHGKLDLSDPVVLDLVFKLADAKLTIRNYEEAEEVLKLFICKLTEVAKYHKMEIPENSPILLEPISYDVLTEHDPENPDNSKALEGNETISAYPPLTATTKEWMYYKLAESYFMLGQTNYSLENFDSAKQMFEESFNYSIMLVNKLSTPEFKKMHTEQDYNIKLSAVELILANSMISLGEIYTMKKDFPKAELMFKTAIRSINAHDINTRDRNLGSNDQNKSSEDEFAPPSDKKQNPFLSFPPNSKYYDMEDHPFQLDVTSSRERVIRDQPMIAKFNEIAIPYFYQYFQFKESLFSITSKYLDSVSIPGFEKKSSPETTVESSSSPKSQPEIKADAWTCLDAVAWNQLAQLYKVQDKTDDFINSAKKSINISYPKSEIYACAECSSFSLRLMGQMFEEQQKTSEAAEYYGKALVLAKQHSLPTTISIEQKLSKLWNQAPTQ</sequence>
<evidence type="ECO:0000313" key="6">
    <source>
        <dbReference type="EMBL" id="PVV05002.1"/>
    </source>
</evidence>
<keyword evidence="2 3" id="KW-0802">TPR repeat</keyword>
<keyword evidence="5" id="KW-0472">Membrane</keyword>
<protein>
    <submittedName>
        <fullName evidence="6">Uncharacterized protein</fullName>
    </submittedName>
</protein>
<keyword evidence="7" id="KW-1185">Reference proteome</keyword>
<evidence type="ECO:0000256" key="2">
    <source>
        <dbReference type="ARBA" id="ARBA00022803"/>
    </source>
</evidence>
<feature type="region of interest" description="Disordered" evidence="4">
    <location>
        <begin position="366"/>
        <end position="395"/>
    </location>
</feature>
<keyword evidence="1" id="KW-0677">Repeat</keyword>
<dbReference type="AlphaFoldDB" id="A0A2T9ZKB8"/>
<name>A0A2T9ZKB8_9FUNG</name>
<dbReference type="PANTHER" id="PTHR45641:SF19">
    <property type="entry name" value="NEPHROCYSTIN-3"/>
    <property type="match status" value="1"/>
</dbReference>
<dbReference type="Pfam" id="PF13181">
    <property type="entry name" value="TPR_8"/>
    <property type="match status" value="1"/>
</dbReference>
<dbReference type="SUPFAM" id="SSF48452">
    <property type="entry name" value="TPR-like"/>
    <property type="match status" value="1"/>
</dbReference>
<evidence type="ECO:0000256" key="4">
    <source>
        <dbReference type="SAM" id="MobiDB-lite"/>
    </source>
</evidence>
<dbReference type="PANTHER" id="PTHR45641">
    <property type="entry name" value="TETRATRICOPEPTIDE REPEAT PROTEIN (AFU_ORTHOLOGUE AFUA_6G03870)"/>
    <property type="match status" value="1"/>
</dbReference>